<dbReference type="Pfam" id="PF02525">
    <property type="entry name" value="Flavodoxin_2"/>
    <property type="match status" value="1"/>
</dbReference>
<dbReference type="AlphaFoldDB" id="A0A3A1Y1Q3"/>
<dbReference type="EMBL" id="NRHC01000063">
    <property type="protein sequence ID" value="RIY32262.1"/>
    <property type="molecule type" value="Genomic_DNA"/>
</dbReference>
<comment type="caution">
    <text evidence="2">The sequence shown here is derived from an EMBL/GenBank/DDBJ whole genome shotgun (WGS) entry which is preliminary data.</text>
</comment>
<accession>A0A3A1Y1Q3</accession>
<protein>
    <recommendedName>
        <fullName evidence="1">Flavodoxin-like fold domain-containing protein</fullName>
    </recommendedName>
</protein>
<dbReference type="InterPro" id="IPR050104">
    <property type="entry name" value="FMN-dep_NADH:Q_OxRdtase_AzoR1"/>
</dbReference>
<proteinExistence type="predicted"/>
<dbReference type="InterPro" id="IPR029039">
    <property type="entry name" value="Flavoprotein-like_sf"/>
</dbReference>
<evidence type="ECO:0000313" key="2">
    <source>
        <dbReference type="EMBL" id="RIY32262.1"/>
    </source>
</evidence>
<dbReference type="InterPro" id="IPR003680">
    <property type="entry name" value="Flavodoxin_fold"/>
</dbReference>
<dbReference type="OrthoDB" id="9787136at2"/>
<organism evidence="2 3">
    <name type="scientific">Psittacicella hinzii</name>
    <dbReference type="NCBI Taxonomy" id="2028575"/>
    <lineage>
        <taxon>Bacteria</taxon>
        <taxon>Pseudomonadati</taxon>
        <taxon>Pseudomonadota</taxon>
        <taxon>Gammaproteobacteria</taxon>
        <taxon>Pasteurellales</taxon>
        <taxon>Psittacicellaceae</taxon>
        <taxon>Psittacicella</taxon>
    </lineage>
</organism>
<feature type="domain" description="Flavodoxin-like fold" evidence="1">
    <location>
        <begin position="332"/>
        <end position="423"/>
    </location>
</feature>
<dbReference type="PANTHER" id="PTHR43741">
    <property type="entry name" value="FMN-DEPENDENT NADH-AZOREDUCTASE 1"/>
    <property type="match status" value="1"/>
</dbReference>
<dbReference type="RefSeq" id="WP_119525298.1">
    <property type="nucleotide sequence ID" value="NZ_NRHC01000063.1"/>
</dbReference>
<dbReference type="Proteomes" id="UP000265691">
    <property type="component" value="Unassembled WGS sequence"/>
</dbReference>
<evidence type="ECO:0000259" key="1">
    <source>
        <dbReference type="Pfam" id="PF02525"/>
    </source>
</evidence>
<evidence type="ECO:0000313" key="3">
    <source>
        <dbReference type="Proteomes" id="UP000265691"/>
    </source>
</evidence>
<gene>
    <name evidence="2" type="ORF">CKF54_05170</name>
</gene>
<sequence length="718" mass="82752">MLNVLVLKSTLQPNNFSQTDWLLNQALQTMVSAVEDYNTQTDLTYQYINLDKFNLIYQKFTPYILERFNHELNLSQHDTKENFSQAVINFLQERGLDKLVEVVSAQDRNLDLSITDFTQQTLAEFSLFYNQLLECDPAKVKLMVRDVDALPFNYTYGHLQVTDQFNPLRLNLRSQFSQKFAEFNWFGETATSALANEFNDYYLSNILKPFYQQNLLPLIKGDKTRFIYSNKQDVQMYFELLHAGRSVANPEEYPQIQHPELLNALFDPCYADQAFNHLYHEHLNRVRIPTYNGSWDQILKQHVGFNFNRTTAEALASKVYSIGIYKYRVNSALSRDFPETHPSLALAQANNIINEFLQADLIFVACPVYNHNIPTKLKNYLDFWVRSGVTFSTDAPEEFARSQFPVQKRFFVLSAAGADNYYKNMLAEFFENYTSFINAKLEALVYRPYSTNLPCANLDPDNCKEQQIVSQQTLDILEEQVYKGVTSYLKERQQYLCSHQALANHPSGQSLAKQISLRNDLGPQLCPLLDATKLPFELDKQGEQDNSPQAIAAQLAHGLPQHLNDFSGVYLWGTYFRQADNQPLAQAELQSKPDLVMHLSRASVDYIHYCLELEQDQRSFNKVRDLASITPVSSQLCPSNWLQASSYPIDLLVAKDYERVIFYTSLNQYPVPEFTGQQLLAALQLQATYFKVNQGQSKVQKYVKSVQIPLEEADEILE</sequence>
<reference evidence="2 3" key="1">
    <citation type="submission" date="2017-08" db="EMBL/GenBank/DDBJ databases">
        <title>Reclassification of Bisgaard taxon 37 and 44.</title>
        <authorList>
            <person name="Christensen H."/>
        </authorList>
    </citation>
    <scope>NUCLEOTIDE SEQUENCE [LARGE SCALE GENOMIC DNA]</scope>
    <source>
        <strain evidence="2 3">B96_3</strain>
    </source>
</reference>
<dbReference type="PANTHER" id="PTHR43741:SF4">
    <property type="entry name" value="FMN-DEPENDENT NADH:QUINONE OXIDOREDUCTASE"/>
    <property type="match status" value="1"/>
</dbReference>
<keyword evidence="3" id="KW-1185">Reference proteome</keyword>
<dbReference type="SUPFAM" id="SSF52218">
    <property type="entry name" value="Flavoproteins"/>
    <property type="match status" value="1"/>
</dbReference>
<dbReference type="Gene3D" id="3.40.50.360">
    <property type="match status" value="1"/>
</dbReference>
<name>A0A3A1Y1Q3_9GAMM</name>